<feature type="region of interest" description="Disordered" evidence="1">
    <location>
        <begin position="1"/>
        <end position="21"/>
    </location>
</feature>
<gene>
    <name evidence="2" type="ORF">EV384_4014</name>
</gene>
<dbReference type="Proteomes" id="UP000294114">
    <property type="component" value="Unassembled WGS sequence"/>
</dbReference>
<proteinExistence type="predicted"/>
<comment type="caution">
    <text evidence="2">The sequence shown here is derived from an EMBL/GenBank/DDBJ whole genome shotgun (WGS) entry which is preliminary data.</text>
</comment>
<reference evidence="2 3" key="1">
    <citation type="submission" date="2019-02" db="EMBL/GenBank/DDBJ databases">
        <title>Sequencing the genomes of 1000 actinobacteria strains.</title>
        <authorList>
            <person name="Klenk H.-P."/>
        </authorList>
    </citation>
    <scope>NUCLEOTIDE SEQUENCE [LARGE SCALE GENOMIC DNA]</scope>
    <source>
        <strain evidence="2 3">DSM 45612</strain>
    </source>
</reference>
<evidence type="ECO:0000256" key="1">
    <source>
        <dbReference type="SAM" id="MobiDB-lite"/>
    </source>
</evidence>
<sequence length="95" mass="10368">MGTDPPCPARHAARCPDDPKSDLVAQVHHHSRTVIDAELRRLARKVPSLRRADLDVIAATLEEIAESLLLARLRNAAGHRTAAVASLFDSQRVDS</sequence>
<organism evidence="2 3">
    <name type="scientific">Micromonospora kangleipakensis</name>
    <dbReference type="NCBI Taxonomy" id="1077942"/>
    <lineage>
        <taxon>Bacteria</taxon>
        <taxon>Bacillati</taxon>
        <taxon>Actinomycetota</taxon>
        <taxon>Actinomycetes</taxon>
        <taxon>Micromonosporales</taxon>
        <taxon>Micromonosporaceae</taxon>
        <taxon>Micromonospora</taxon>
    </lineage>
</organism>
<accession>A0A4Q8BDR9</accession>
<evidence type="ECO:0000313" key="3">
    <source>
        <dbReference type="Proteomes" id="UP000294114"/>
    </source>
</evidence>
<dbReference type="AlphaFoldDB" id="A0A4Q8BDR9"/>
<protein>
    <submittedName>
        <fullName evidence="2">Uncharacterized protein</fullName>
    </submittedName>
</protein>
<dbReference type="EMBL" id="SHLD01000001">
    <property type="protein sequence ID" value="RZU75471.1"/>
    <property type="molecule type" value="Genomic_DNA"/>
</dbReference>
<evidence type="ECO:0000313" key="2">
    <source>
        <dbReference type="EMBL" id="RZU75471.1"/>
    </source>
</evidence>
<keyword evidence="3" id="KW-1185">Reference proteome</keyword>
<name>A0A4Q8BDR9_9ACTN</name>